<dbReference type="PANTHER" id="PTHR43775:SF29">
    <property type="entry name" value="ASPERFURANONE POLYKETIDE SYNTHASE AFOG-RELATED"/>
    <property type="match status" value="1"/>
</dbReference>
<dbReference type="InterPro" id="IPR050091">
    <property type="entry name" value="PKS_NRPS_Biosynth_Enz"/>
</dbReference>
<dbReference type="EMBL" id="LJBN01000126">
    <property type="protein sequence ID" value="OOQ87289.1"/>
    <property type="molecule type" value="Genomic_DNA"/>
</dbReference>
<dbReference type="Pfam" id="PF14765">
    <property type="entry name" value="PS-DH"/>
    <property type="match status" value="1"/>
</dbReference>
<dbReference type="Pfam" id="PF21089">
    <property type="entry name" value="PKS_DH_N"/>
    <property type="match status" value="1"/>
</dbReference>
<dbReference type="GO" id="GO:0044550">
    <property type="term" value="P:secondary metabolite biosynthetic process"/>
    <property type="evidence" value="ECO:0007669"/>
    <property type="project" value="TreeGrafter"/>
</dbReference>
<feature type="region of interest" description="N-terminal hotdog fold" evidence="1">
    <location>
        <begin position="96"/>
        <end position="230"/>
    </location>
</feature>
<feature type="domain" description="PKS/mFAS DH" evidence="2">
    <location>
        <begin position="96"/>
        <end position="410"/>
    </location>
</feature>
<dbReference type="SMART" id="SM00826">
    <property type="entry name" value="PKS_DH"/>
    <property type="match status" value="1"/>
</dbReference>
<evidence type="ECO:0000313" key="4">
    <source>
        <dbReference type="Proteomes" id="UP000190744"/>
    </source>
</evidence>
<evidence type="ECO:0000259" key="2">
    <source>
        <dbReference type="PROSITE" id="PS52019"/>
    </source>
</evidence>
<dbReference type="PROSITE" id="PS52019">
    <property type="entry name" value="PKS_MFAS_DH"/>
    <property type="match status" value="1"/>
</dbReference>
<dbReference type="GO" id="GO:1901336">
    <property type="term" value="P:lactone biosynthetic process"/>
    <property type="evidence" value="ECO:0007669"/>
    <property type="project" value="UniProtKB-ARBA"/>
</dbReference>
<organism evidence="3 4">
    <name type="scientific">Penicillium brasilianum</name>
    <dbReference type="NCBI Taxonomy" id="104259"/>
    <lineage>
        <taxon>Eukaryota</taxon>
        <taxon>Fungi</taxon>
        <taxon>Dikarya</taxon>
        <taxon>Ascomycota</taxon>
        <taxon>Pezizomycotina</taxon>
        <taxon>Eurotiomycetes</taxon>
        <taxon>Eurotiomycetidae</taxon>
        <taxon>Eurotiales</taxon>
        <taxon>Aspergillaceae</taxon>
        <taxon>Penicillium</taxon>
    </lineage>
</organism>
<dbReference type="PANTHER" id="PTHR43775">
    <property type="entry name" value="FATTY ACID SYNTHASE"/>
    <property type="match status" value="1"/>
</dbReference>
<dbReference type="InterPro" id="IPR042104">
    <property type="entry name" value="PKS_dehydratase_sf"/>
</dbReference>
<sequence length="535" mass="59634">MISPVLFSDAVRSLLQFSVKVRGRFRQIDYTAAVEIGPHEALKGPVQQVMTDIHTNLASGPGLQGAWLSSGIAVESQFWHEPEITRAMRTRAYPRTDLLGSPFDPLNPLAPCWRNFLSISENPWLAQHKIQGSVLYPAAGMLIMVLEAAHQMHSNKGESRTLHGVEFKDVFFKRGLIVPDGDKSIETNLHRDAQNQDTEQSFNFTLFSTASSDSWAEHASGQFSFVYADDEKQFLSEQKTDWQLKLTEVERIKRLASSHVDVRLFYRNLSDVGLTYGNQFRNLTEASAGKDCAFGTVAIPDTKALMPYNFEFPHLIHPATLDSIFHLSFIATTSGGAPPSASVPVRLESMFISSDLPQGAGSLYKAATIGVTRSTRDRTSSFIISDVKLSNPKIIVKNFSSRDMEGTTTSADTSRVDYYLHDDQFTQLHWIEDPNLETRQIADFERWLRLKAQKDSSLSALLVDDAALPNLIHSFAPKPGCRHRLGRCAVLHRSKQDLVALKVGLDAAGIISDCHHTSEESDFEHVFQTLSTLSH</sequence>
<evidence type="ECO:0000313" key="3">
    <source>
        <dbReference type="EMBL" id="OOQ87289.1"/>
    </source>
</evidence>
<evidence type="ECO:0000256" key="1">
    <source>
        <dbReference type="PROSITE-ProRule" id="PRU01363"/>
    </source>
</evidence>
<dbReference type="Proteomes" id="UP000190744">
    <property type="component" value="Unassembled WGS sequence"/>
</dbReference>
<proteinExistence type="predicted"/>
<protein>
    <recommendedName>
        <fullName evidence="2">PKS/mFAS DH domain-containing protein</fullName>
    </recommendedName>
</protein>
<dbReference type="Gene3D" id="3.10.129.110">
    <property type="entry name" value="Polyketide synthase dehydratase"/>
    <property type="match status" value="1"/>
</dbReference>
<dbReference type="InterPro" id="IPR049900">
    <property type="entry name" value="PKS_mFAS_DH"/>
</dbReference>
<dbReference type="GO" id="GO:0004312">
    <property type="term" value="F:fatty acid synthase activity"/>
    <property type="evidence" value="ECO:0007669"/>
    <property type="project" value="TreeGrafter"/>
</dbReference>
<accession>A0A1S9RP34</accession>
<dbReference type="AlphaFoldDB" id="A0A1S9RP34"/>
<dbReference type="InterPro" id="IPR001227">
    <property type="entry name" value="Ac_transferase_dom_sf"/>
</dbReference>
<dbReference type="InterPro" id="IPR049551">
    <property type="entry name" value="PKS_DH_C"/>
</dbReference>
<comment type="caution">
    <text evidence="3">The sequence shown here is derived from an EMBL/GenBank/DDBJ whole genome shotgun (WGS) entry which is preliminary data.</text>
</comment>
<feature type="active site" description="Proton acceptor; for dehydratase activity" evidence="1">
    <location>
        <position position="128"/>
    </location>
</feature>
<feature type="region of interest" description="C-terminal hotdog fold" evidence="1">
    <location>
        <begin position="257"/>
        <end position="410"/>
    </location>
</feature>
<feature type="active site" description="Proton donor; for dehydratase activity" evidence="1">
    <location>
        <position position="322"/>
    </location>
</feature>
<dbReference type="Gene3D" id="3.40.366.10">
    <property type="entry name" value="Malonyl-Coenzyme A Acyl Carrier Protein, domain 2"/>
    <property type="match status" value="1"/>
</dbReference>
<gene>
    <name evidence="3" type="ORF">PEBR_17680</name>
</gene>
<reference evidence="4" key="1">
    <citation type="submission" date="2015-09" db="EMBL/GenBank/DDBJ databases">
        <authorList>
            <person name="Fill T.P."/>
            <person name="Baretta J.F."/>
            <person name="de Almeida L.G."/>
            <person name="Rocha M."/>
            <person name="de Souza D.H."/>
            <person name="Malavazi I."/>
            <person name="Cerdeira L.T."/>
            <person name="Hong H."/>
            <person name="Samborskyy M."/>
            <person name="de Vasconcelos A.T."/>
            <person name="Leadlay P."/>
            <person name="Rodrigues-Filho E."/>
        </authorList>
    </citation>
    <scope>NUCLEOTIDE SEQUENCE [LARGE SCALE GENOMIC DNA]</scope>
    <source>
        <strain evidence="4">LaBioMMi 136</strain>
    </source>
</reference>
<dbReference type="InterPro" id="IPR020807">
    <property type="entry name" value="PKS_DH"/>
</dbReference>
<dbReference type="GO" id="GO:0006633">
    <property type="term" value="P:fatty acid biosynthetic process"/>
    <property type="evidence" value="ECO:0007669"/>
    <property type="project" value="TreeGrafter"/>
</dbReference>
<name>A0A1S9RP34_PENBI</name>
<dbReference type="InterPro" id="IPR049552">
    <property type="entry name" value="PKS_DH_N"/>
</dbReference>